<dbReference type="EMBL" id="BMEQ01000016">
    <property type="protein sequence ID" value="GGG63028.1"/>
    <property type="molecule type" value="Genomic_DNA"/>
</dbReference>
<evidence type="ECO:0000259" key="4">
    <source>
        <dbReference type="SMART" id="SM00563"/>
    </source>
</evidence>
<evidence type="ECO:0000256" key="1">
    <source>
        <dbReference type="ARBA" id="ARBA00022679"/>
    </source>
</evidence>
<evidence type="ECO:0000256" key="2">
    <source>
        <dbReference type="ARBA" id="ARBA00023315"/>
    </source>
</evidence>
<dbReference type="CDD" id="cd07989">
    <property type="entry name" value="LPLAT_AGPAT-like"/>
    <property type="match status" value="1"/>
</dbReference>
<dbReference type="PANTHER" id="PTHR10434:SF11">
    <property type="entry name" value="1-ACYL-SN-GLYCEROL-3-PHOSPHATE ACYLTRANSFERASE"/>
    <property type="match status" value="1"/>
</dbReference>
<dbReference type="SMART" id="SM00563">
    <property type="entry name" value="PlsC"/>
    <property type="match status" value="1"/>
</dbReference>
<feature type="compositionally biased region" description="Basic and acidic residues" evidence="3">
    <location>
        <begin position="263"/>
        <end position="281"/>
    </location>
</feature>
<evidence type="ECO:0000256" key="3">
    <source>
        <dbReference type="SAM" id="MobiDB-lite"/>
    </source>
</evidence>
<sequence length="288" mass="31251">MVYMFLKRYVVGPLVNVAFRPEVHGLEHVPPQGPAILASNHLSVSDSVFMPVAVPRQVFFLAKSDYFNGPGLKGRVMAAFFRAINQIPMDRSGGRASAKSLSAGGRKLQEGELLGIYPEGTRSPDGRLYKGKIGVARLALETGAPVVPIAMVGTDKVQPIGARMPLPRRRARVATVFGEPLDFSRYTGRQNEHALLREVTDEIVHAIQALSGQVYVDVYASDHKKHLAEQKRQEAKQAAAEMVGTAKDRARSAAHTAAQSAKHAADSLTHRDRPGHEHEDDAAPTTAP</sequence>
<dbReference type="Pfam" id="PF01553">
    <property type="entry name" value="Acyltransferase"/>
    <property type="match status" value="1"/>
</dbReference>
<dbReference type="AlphaFoldDB" id="A0A917LX56"/>
<dbReference type="SUPFAM" id="SSF69593">
    <property type="entry name" value="Glycerol-3-phosphate (1)-acyltransferase"/>
    <property type="match status" value="1"/>
</dbReference>
<feature type="compositionally biased region" description="Low complexity" evidence="3">
    <location>
        <begin position="253"/>
        <end position="262"/>
    </location>
</feature>
<keyword evidence="6" id="KW-1185">Reference proteome</keyword>
<proteinExistence type="predicted"/>
<keyword evidence="1" id="KW-0808">Transferase</keyword>
<feature type="domain" description="Phospholipid/glycerol acyltransferase" evidence="4">
    <location>
        <begin position="35"/>
        <end position="154"/>
    </location>
</feature>
<dbReference type="InterPro" id="IPR002123">
    <property type="entry name" value="Plipid/glycerol_acylTrfase"/>
</dbReference>
<comment type="caution">
    <text evidence="5">The sequence shown here is derived from an EMBL/GenBank/DDBJ whole genome shotgun (WGS) entry which is preliminary data.</text>
</comment>
<reference evidence="5" key="1">
    <citation type="journal article" date="2014" name="Int. J. Syst. Evol. Microbiol.">
        <title>Complete genome sequence of Corynebacterium casei LMG S-19264T (=DSM 44701T), isolated from a smear-ripened cheese.</title>
        <authorList>
            <consortium name="US DOE Joint Genome Institute (JGI-PGF)"/>
            <person name="Walter F."/>
            <person name="Albersmeier A."/>
            <person name="Kalinowski J."/>
            <person name="Ruckert C."/>
        </authorList>
    </citation>
    <scope>NUCLEOTIDE SEQUENCE</scope>
    <source>
        <strain evidence="5">CGMCC 1.12187</strain>
    </source>
</reference>
<dbReference type="GO" id="GO:0003841">
    <property type="term" value="F:1-acylglycerol-3-phosphate O-acyltransferase activity"/>
    <property type="evidence" value="ECO:0007669"/>
    <property type="project" value="TreeGrafter"/>
</dbReference>
<evidence type="ECO:0000313" key="5">
    <source>
        <dbReference type="EMBL" id="GGG63028.1"/>
    </source>
</evidence>
<protein>
    <submittedName>
        <fullName evidence="5">1-acyl-sn-glycerol-3-phosphate acyltransferase</fullName>
    </submittedName>
</protein>
<feature type="region of interest" description="Disordered" evidence="3">
    <location>
        <begin position="227"/>
        <end position="288"/>
    </location>
</feature>
<keyword evidence="2 5" id="KW-0012">Acyltransferase</keyword>
<dbReference type="PANTHER" id="PTHR10434">
    <property type="entry name" value="1-ACYL-SN-GLYCEROL-3-PHOSPHATE ACYLTRANSFERASE"/>
    <property type="match status" value="1"/>
</dbReference>
<gene>
    <name evidence="5" type="ORF">GCM10011374_27940</name>
</gene>
<dbReference type="GO" id="GO:0006654">
    <property type="term" value="P:phosphatidic acid biosynthetic process"/>
    <property type="evidence" value="ECO:0007669"/>
    <property type="project" value="TreeGrafter"/>
</dbReference>
<organism evidence="5 6">
    <name type="scientific">Kocuria dechangensis</name>
    <dbReference type="NCBI Taxonomy" id="1176249"/>
    <lineage>
        <taxon>Bacteria</taxon>
        <taxon>Bacillati</taxon>
        <taxon>Actinomycetota</taxon>
        <taxon>Actinomycetes</taxon>
        <taxon>Micrococcales</taxon>
        <taxon>Micrococcaceae</taxon>
        <taxon>Kocuria</taxon>
    </lineage>
</organism>
<accession>A0A917LX56</accession>
<dbReference type="GO" id="GO:0005886">
    <property type="term" value="C:plasma membrane"/>
    <property type="evidence" value="ECO:0007669"/>
    <property type="project" value="TreeGrafter"/>
</dbReference>
<reference evidence="5" key="2">
    <citation type="submission" date="2020-09" db="EMBL/GenBank/DDBJ databases">
        <authorList>
            <person name="Sun Q."/>
            <person name="Zhou Y."/>
        </authorList>
    </citation>
    <scope>NUCLEOTIDE SEQUENCE</scope>
    <source>
        <strain evidence="5">CGMCC 1.12187</strain>
    </source>
</reference>
<dbReference type="Proteomes" id="UP000638848">
    <property type="component" value="Unassembled WGS sequence"/>
</dbReference>
<evidence type="ECO:0000313" key="6">
    <source>
        <dbReference type="Proteomes" id="UP000638848"/>
    </source>
</evidence>
<dbReference type="RefSeq" id="WP_188538252.1">
    <property type="nucleotide sequence ID" value="NZ_BMEQ01000016.1"/>
</dbReference>
<name>A0A917LX56_9MICC</name>